<dbReference type="GO" id="GO:0070452">
    <property type="term" value="P:positive regulation of ergosterol biosynthetic process"/>
    <property type="evidence" value="ECO:0007669"/>
    <property type="project" value="EnsemblFungi"/>
</dbReference>
<proteinExistence type="predicted"/>
<feature type="compositionally biased region" description="Polar residues" evidence="1">
    <location>
        <begin position="111"/>
        <end position="141"/>
    </location>
</feature>
<dbReference type="SMART" id="SM00066">
    <property type="entry name" value="GAL4"/>
    <property type="match status" value="1"/>
</dbReference>
<feature type="domain" description="Zn(2)-C6 fungal-type" evidence="2">
    <location>
        <begin position="47"/>
        <end position="77"/>
    </location>
</feature>
<accession>A0A0W0DSP4</accession>
<gene>
    <name evidence="3" type="ORF">AO440_000411</name>
</gene>
<dbReference type="PROSITE" id="PS00463">
    <property type="entry name" value="ZN2_CY6_FUNGAL_1"/>
    <property type="match status" value="1"/>
</dbReference>
<dbReference type="GO" id="GO:0000978">
    <property type="term" value="F:RNA polymerase II cis-regulatory region sequence-specific DNA binding"/>
    <property type="evidence" value="ECO:0007669"/>
    <property type="project" value="EnsemblFungi"/>
</dbReference>
<dbReference type="PANTHER" id="PTHR47784">
    <property type="entry name" value="STEROL UPTAKE CONTROL PROTEIN 2"/>
    <property type="match status" value="1"/>
</dbReference>
<dbReference type="Pfam" id="PF11951">
    <property type="entry name" value="Fungal_trans_2"/>
    <property type="match status" value="1"/>
</dbReference>
<dbReference type="PANTHER" id="PTHR47784:SF5">
    <property type="entry name" value="STEROL UPTAKE CONTROL PROTEIN 2"/>
    <property type="match status" value="1"/>
</dbReference>
<dbReference type="AlphaFoldDB" id="A0A0W0DSP4"/>
<feature type="compositionally biased region" description="Basic and acidic residues" evidence="1">
    <location>
        <begin position="430"/>
        <end position="455"/>
    </location>
</feature>
<evidence type="ECO:0000256" key="1">
    <source>
        <dbReference type="SAM" id="MobiDB-lite"/>
    </source>
</evidence>
<sequence length="922" mass="100164">MTADIEDTKAKAIGKRSKEIELIEVNGKRVSKTSTGKRKFHKKSKTGCDNCKRRRVKCDEGKPGCKKCSNLNLVCVYSTVVDNKVAKKTTSRKGKSPGANSLENSDDNTRRSVSPQLSQSTPDTKVNTELSGVSDKNSLVQSPVLPNISNTPLSAEALLNGKLGNIALQLQEHANIAASETAYPTTVNNTHGQANSTAKIVQEQRRLLEQLSPSLNLLTPERNSVSSPGATTGTESNLLSQILAGLFGQQQTAAGVSSNTQQQQQQQPLQQLLQHLQPPVMQQNGLQQPSNYRERLPSISMDLNGSPGLQYNTPSTTNNATTNTLLNSILASTLNPISLGKGSTSAVQANSSDGLMGATSTRNEDSIGNALPFSTDAISQLTKLNLNSFPTAGIGGISYDFHELFGIKYNHTNNRAIKVSSAEEALANMQEHREREQASKISEKQKQAAEQETRNSENGVINKQNSIGINASSENSVSASSVSENFLNSTSTAEQQYTNLGNDVSNLINLKDVAPLNGNDNMNMMSPLIKSSLDKSAVPENPGNDLLNTKSPSTFDGISMDMVQNQTTERKNENNNGSIGRNNSSNNISMTPLNTNTTSSGISDFAGKTASPSIPHLIELSSKTSLGLVDLKLFHHYCTEVWPTIIAVGISSPEVWGTYLPDLAFKYPFLMHSMLAFSATHLSRTQPGLDDYVASHRLSALKLLREAVLEISDDNTDALVASSLILIMDSLANASNSNPTAWIFHVKGAVTILTAVWPLPETSKFYNLISVDLSDLGEIVDKDTGTITELVCCDDDIADLYPVDLDSPYLITLAYLDKLYREKNQLDYILRVFAFPALLDRTFLTLLMTGDLGAMRIMRSYYKLLRNYTTEIMDRAWFLEGVSQVLPRDVDDYSGGGGMHMMLDFLGGGLPSMTTTNLSDFM</sequence>
<dbReference type="SMR" id="A0A0W0DSP4"/>
<dbReference type="CDD" id="cd00067">
    <property type="entry name" value="GAL4"/>
    <property type="match status" value="1"/>
</dbReference>
<dbReference type="VEuPathDB" id="FungiDB:GVI51_C00913"/>
<dbReference type="GO" id="GO:0008270">
    <property type="term" value="F:zinc ion binding"/>
    <property type="evidence" value="ECO:0007669"/>
    <property type="project" value="InterPro"/>
</dbReference>
<dbReference type="InterPro" id="IPR036864">
    <property type="entry name" value="Zn2-C6_fun-type_DNA-bd_sf"/>
</dbReference>
<dbReference type="GO" id="GO:0048471">
    <property type="term" value="C:perinuclear region of cytoplasm"/>
    <property type="evidence" value="ECO:0007669"/>
    <property type="project" value="EnsemblFungi"/>
</dbReference>
<dbReference type="PROSITE" id="PS50048">
    <property type="entry name" value="ZN2_CY6_FUNGAL_2"/>
    <property type="match status" value="1"/>
</dbReference>
<dbReference type="InterPro" id="IPR053157">
    <property type="entry name" value="Sterol_Uptake_Regulator"/>
</dbReference>
<feature type="compositionally biased region" description="Polar residues" evidence="1">
    <location>
        <begin position="546"/>
        <end position="567"/>
    </location>
</feature>
<evidence type="ECO:0000313" key="4">
    <source>
        <dbReference type="Proteomes" id="UP000054886"/>
    </source>
</evidence>
<organism evidence="3 4">
    <name type="scientific">Candida glabrata</name>
    <name type="common">Yeast</name>
    <name type="synonym">Torulopsis glabrata</name>
    <dbReference type="NCBI Taxonomy" id="5478"/>
    <lineage>
        <taxon>Eukaryota</taxon>
        <taxon>Fungi</taxon>
        <taxon>Dikarya</taxon>
        <taxon>Ascomycota</taxon>
        <taxon>Saccharomycotina</taxon>
        <taxon>Saccharomycetes</taxon>
        <taxon>Saccharomycetales</taxon>
        <taxon>Saccharomycetaceae</taxon>
        <taxon>Nakaseomyces</taxon>
    </lineage>
</organism>
<dbReference type="InterPro" id="IPR021858">
    <property type="entry name" value="Fun_TF"/>
</dbReference>
<name>A0A0W0DSP4_CANGB</name>
<dbReference type="Pfam" id="PF00172">
    <property type="entry name" value="Zn_clus"/>
    <property type="match status" value="1"/>
</dbReference>
<evidence type="ECO:0000259" key="2">
    <source>
        <dbReference type="PROSITE" id="PS50048"/>
    </source>
</evidence>
<evidence type="ECO:0000313" key="3">
    <source>
        <dbReference type="EMBL" id="KTA95852.1"/>
    </source>
</evidence>
<dbReference type="VEuPathDB" id="FungiDB:GWK60_C00759"/>
<dbReference type="VEuPathDB" id="FungiDB:CAGL0C01199g"/>
<feature type="region of interest" description="Disordered" evidence="1">
    <location>
        <begin position="88"/>
        <end position="146"/>
    </location>
</feature>
<feature type="compositionally biased region" description="Low complexity" evidence="1">
    <location>
        <begin position="574"/>
        <end position="589"/>
    </location>
</feature>
<dbReference type="InterPro" id="IPR001138">
    <property type="entry name" value="Zn2Cys6_DnaBD"/>
</dbReference>
<dbReference type="SUPFAM" id="SSF57701">
    <property type="entry name" value="Zn2/Cys6 DNA-binding domain"/>
    <property type="match status" value="1"/>
</dbReference>
<dbReference type="OMA" id="FHVKGAV"/>
<dbReference type="GO" id="GO:0001228">
    <property type="term" value="F:DNA-binding transcription activator activity, RNA polymerase II-specific"/>
    <property type="evidence" value="ECO:0007669"/>
    <property type="project" value="EnsemblFungi"/>
</dbReference>
<dbReference type="PhylomeDB" id="A0A0W0DSP4"/>
<reference evidence="3 4" key="1">
    <citation type="submission" date="2015-10" db="EMBL/GenBank/DDBJ databases">
        <title>Draft genomes sequences of Candida glabrata isolates 1A, 1B, 2A, 2B, 3A and 3B.</title>
        <authorList>
            <person name="Haavelsrud O.E."/>
            <person name="Gaustad P."/>
        </authorList>
    </citation>
    <scope>NUCLEOTIDE SEQUENCE [LARGE SCALE GENOMIC DNA]</scope>
    <source>
        <strain evidence="3">910700640</strain>
    </source>
</reference>
<feature type="region of interest" description="Disordered" evidence="1">
    <location>
        <begin position="427"/>
        <end position="467"/>
    </location>
</feature>
<dbReference type="GO" id="GO:2000911">
    <property type="term" value="P:positive regulation of sterol import"/>
    <property type="evidence" value="ECO:0007669"/>
    <property type="project" value="EnsemblFungi"/>
</dbReference>
<dbReference type="GO" id="GO:1900436">
    <property type="term" value="P:positive regulation of filamentous growth of a population of unicellular organisms in response to starvation"/>
    <property type="evidence" value="ECO:0007669"/>
    <property type="project" value="EnsemblFungi"/>
</dbReference>
<dbReference type="EMBL" id="LLZZ01000179">
    <property type="protein sequence ID" value="KTA95852.1"/>
    <property type="molecule type" value="Genomic_DNA"/>
</dbReference>
<dbReference type="Gene3D" id="4.10.240.10">
    <property type="entry name" value="Zn(2)-C6 fungal-type DNA-binding domain"/>
    <property type="match status" value="1"/>
</dbReference>
<feature type="region of interest" description="Disordered" evidence="1">
    <location>
        <begin position="534"/>
        <end position="594"/>
    </location>
</feature>
<comment type="caution">
    <text evidence="3">The sequence shown here is derived from an EMBL/GenBank/DDBJ whole genome shotgun (WGS) entry which is preliminary data.</text>
</comment>
<protein>
    <submittedName>
        <fullName evidence="3">Sterol uptake control protein 2</fullName>
    </submittedName>
</protein>
<dbReference type="VEuPathDB" id="FungiDB:B1J91_C01199g"/>
<feature type="compositionally biased region" description="Polar residues" evidence="1">
    <location>
        <begin position="456"/>
        <end position="467"/>
    </location>
</feature>
<dbReference type="GO" id="GO:0016020">
    <property type="term" value="C:membrane"/>
    <property type="evidence" value="ECO:0007669"/>
    <property type="project" value="EnsemblFungi"/>
</dbReference>
<dbReference type="Proteomes" id="UP000054886">
    <property type="component" value="Unassembled WGS sequence"/>
</dbReference>